<evidence type="ECO:0000256" key="1">
    <source>
        <dbReference type="SAM" id="Phobius"/>
    </source>
</evidence>
<keyword evidence="1" id="KW-0812">Transmembrane</keyword>
<protein>
    <submittedName>
        <fullName evidence="2">Uncharacterized protein</fullName>
    </submittedName>
</protein>
<evidence type="ECO:0000313" key="2">
    <source>
        <dbReference type="EMBL" id="GAC04899.1"/>
    </source>
</evidence>
<organism evidence="2 3">
    <name type="scientific">Paraglaciecola agarilytica NO2</name>
    <dbReference type="NCBI Taxonomy" id="1125747"/>
    <lineage>
        <taxon>Bacteria</taxon>
        <taxon>Pseudomonadati</taxon>
        <taxon>Pseudomonadota</taxon>
        <taxon>Gammaproteobacteria</taxon>
        <taxon>Alteromonadales</taxon>
        <taxon>Alteromonadaceae</taxon>
        <taxon>Paraglaciecola</taxon>
    </lineage>
</organism>
<name>A0ABQ0I6C7_9ALTE</name>
<gene>
    <name evidence="2" type="ORF">GAGA_2046</name>
</gene>
<keyword evidence="1" id="KW-0472">Membrane</keyword>
<keyword evidence="1" id="KW-1133">Transmembrane helix</keyword>
<dbReference type="Proteomes" id="UP000008372">
    <property type="component" value="Unassembled WGS sequence"/>
</dbReference>
<proteinExistence type="predicted"/>
<reference evidence="2 3" key="1">
    <citation type="journal article" date="2014" name="Environ. Microbiol.">
        <title>Comparative genomics of the marine bacterial genus Glaciecola reveals the high degree of genomic diversity and genomic characteristic for cold adaptation.</title>
        <authorList>
            <person name="Qin Q.L."/>
            <person name="Xie B.B."/>
            <person name="Yu Y."/>
            <person name="Shu Y.L."/>
            <person name="Rong J.C."/>
            <person name="Zhang Y.J."/>
            <person name="Zhao D.L."/>
            <person name="Chen X.L."/>
            <person name="Zhang X.Y."/>
            <person name="Chen B."/>
            <person name="Zhou B.C."/>
            <person name="Zhang Y.Z."/>
        </authorList>
    </citation>
    <scope>NUCLEOTIDE SEQUENCE [LARGE SCALE GENOMIC DNA]</scope>
    <source>
        <strain evidence="2 3">NO2</strain>
    </source>
</reference>
<feature type="transmembrane region" description="Helical" evidence="1">
    <location>
        <begin position="29"/>
        <end position="47"/>
    </location>
</feature>
<comment type="caution">
    <text evidence="2">The sequence shown here is derived from an EMBL/GenBank/DDBJ whole genome shotgun (WGS) entry which is preliminary data.</text>
</comment>
<dbReference type="EMBL" id="BAEK01000034">
    <property type="protein sequence ID" value="GAC04899.1"/>
    <property type="molecule type" value="Genomic_DNA"/>
</dbReference>
<sequence>MPAKKREKSADKLTLRSLLKTDCPRCLRMRYIILWGILMGLMYFCFWV</sequence>
<accession>A0ABQ0I6C7</accession>
<evidence type="ECO:0000313" key="3">
    <source>
        <dbReference type="Proteomes" id="UP000008372"/>
    </source>
</evidence>
<keyword evidence="3" id="KW-1185">Reference proteome</keyword>